<sequence length="359" mass="41045">MPCVTSNVESPKVSVFEKYAIKVESIPPSQRNGRDVHHHYLNRLRDTLDTLREIVEEARSKRPSDHSLDYACVYTKWSQELLENCSRSRCSFVGTDTSYLLDGYGVLGKSSLFFFIDQSITYGVSLTWIRRIHQRVSNATKAIRSQSKSNKMNDKTLPANSVPEKKVEDHHRKNKSKLSKNNRVDSSTSVRRTVFNTNSNSLCKTCNECIISFNHDKCVENSLKSSKPSPVRKIWRVKQDKQTWKPTGKVFTTVAYHWKPTGRIFPLVRPTALNRGTMYADPQGNNTPVIQIVLWYLDSGCSKHMTGDRSRLRNFVKKFIGTVKFRNDHFGAIMGYGDYVIGDSVISRVYYVEGLGHNC</sequence>
<evidence type="ECO:0000313" key="4">
    <source>
        <dbReference type="Proteomes" id="UP001151760"/>
    </source>
</evidence>
<keyword evidence="4" id="KW-1185">Reference proteome</keyword>
<feature type="domain" description="Retrovirus-related Pol polyprotein from transposon TNT 1-94-like beta-barrel" evidence="2">
    <location>
        <begin position="295"/>
        <end position="358"/>
    </location>
</feature>
<accession>A0ABQ5BLN2</accession>
<protein>
    <recommendedName>
        <fullName evidence="2">Retrovirus-related Pol polyprotein from transposon TNT 1-94-like beta-barrel domain-containing protein</fullName>
    </recommendedName>
</protein>
<gene>
    <name evidence="3" type="ORF">Tco_0861638</name>
</gene>
<name>A0ABQ5BLN2_9ASTR</name>
<dbReference type="InterPro" id="IPR054722">
    <property type="entry name" value="PolX-like_BBD"/>
</dbReference>
<feature type="compositionally biased region" description="Polar residues" evidence="1">
    <location>
        <begin position="139"/>
        <end position="150"/>
    </location>
</feature>
<reference evidence="3" key="1">
    <citation type="journal article" date="2022" name="Int. J. Mol. Sci.">
        <title>Draft Genome of Tanacetum Coccineum: Genomic Comparison of Closely Related Tanacetum-Family Plants.</title>
        <authorList>
            <person name="Yamashiro T."/>
            <person name="Shiraishi A."/>
            <person name="Nakayama K."/>
            <person name="Satake H."/>
        </authorList>
    </citation>
    <scope>NUCLEOTIDE SEQUENCE</scope>
</reference>
<proteinExistence type="predicted"/>
<dbReference type="Proteomes" id="UP001151760">
    <property type="component" value="Unassembled WGS sequence"/>
</dbReference>
<dbReference type="EMBL" id="BQNB010013326">
    <property type="protein sequence ID" value="GJT14596.1"/>
    <property type="molecule type" value="Genomic_DNA"/>
</dbReference>
<evidence type="ECO:0000259" key="2">
    <source>
        <dbReference type="Pfam" id="PF22936"/>
    </source>
</evidence>
<evidence type="ECO:0000313" key="3">
    <source>
        <dbReference type="EMBL" id="GJT14596.1"/>
    </source>
</evidence>
<dbReference type="Pfam" id="PF22936">
    <property type="entry name" value="Pol_BBD"/>
    <property type="match status" value="1"/>
</dbReference>
<evidence type="ECO:0000256" key="1">
    <source>
        <dbReference type="SAM" id="MobiDB-lite"/>
    </source>
</evidence>
<feature type="region of interest" description="Disordered" evidence="1">
    <location>
        <begin position="139"/>
        <end position="188"/>
    </location>
</feature>
<organism evidence="3 4">
    <name type="scientific">Tanacetum coccineum</name>
    <dbReference type="NCBI Taxonomy" id="301880"/>
    <lineage>
        <taxon>Eukaryota</taxon>
        <taxon>Viridiplantae</taxon>
        <taxon>Streptophyta</taxon>
        <taxon>Embryophyta</taxon>
        <taxon>Tracheophyta</taxon>
        <taxon>Spermatophyta</taxon>
        <taxon>Magnoliopsida</taxon>
        <taxon>eudicotyledons</taxon>
        <taxon>Gunneridae</taxon>
        <taxon>Pentapetalae</taxon>
        <taxon>asterids</taxon>
        <taxon>campanulids</taxon>
        <taxon>Asterales</taxon>
        <taxon>Asteraceae</taxon>
        <taxon>Asteroideae</taxon>
        <taxon>Anthemideae</taxon>
        <taxon>Anthemidinae</taxon>
        <taxon>Tanacetum</taxon>
    </lineage>
</organism>
<comment type="caution">
    <text evidence="3">The sequence shown here is derived from an EMBL/GenBank/DDBJ whole genome shotgun (WGS) entry which is preliminary data.</text>
</comment>
<reference evidence="3" key="2">
    <citation type="submission" date="2022-01" db="EMBL/GenBank/DDBJ databases">
        <authorList>
            <person name="Yamashiro T."/>
            <person name="Shiraishi A."/>
            <person name="Satake H."/>
            <person name="Nakayama K."/>
        </authorList>
    </citation>
    <scope>NUCLEOTIDE SEQUENCE</scope>
</reference>